<reference evidence="3" key="1">
    <citation type="journal article" date="2020" name="Fungal Divers.">
        <title>Resolving the Mortierellaceae phylogeny through synthesis of multi-gene phylogenetics and phylogenomics.</title>
        <authorList>
            <person name="Vandepol N."/>
            <person name="Liber J."/>
            <person name="Desiro A."/>
            <person name="Na H."/>
            <person name="Kennedy M."/>
            <person name="Barry K."/>
            <person name="Grigoriev I.V."/>
            <person name="Miller A.N."/>
            <person name="O'Donnell K."/>
            <person name="Stajich J.E."/>
            <person name="Bonito G."/>
        </authorList>
    </citation>
    <scope>NUCLEOTIDE SEQUENCE</scope>
    <source>
        <strain evidence="3">NRRL 2769</strain>
    </source>
</reference>
<gene>
    <name evidence="3" type="ORF">BGZ80_009476</name>
</gene>
<dbReference type="OrthoDB" id="630188at2759"/>
<proteinExistence type="predicted"/>
<accession>A0A9P6MXK3</accession>
<sequence>MPMPVPTARHVATFLFCVICIQLIFRFHEPIQDVFLHPSRLTNDDESTNGASSSHRVDHPNVPLDIPQLAILNKLAESIVDVEAHRTFAESGLKDIHGSSILGDAGQVKKMRDQIHCWTKHGSWVRDIEGNTTTKPAQWPARQHLGYQTFSQCDHRFTDGLNKLAQEGQGDYHLGEYDQKNGRWIVREAVKYRWVPDETICGPKPLQPSTKDEETTAPLGLGDDRSKYQPFHAEDFCEILKDRNLIIAGDITQYQLHDSILSAAGIPFVSHGELDCLDSLPHPLCPSNSSYLKYARNDFISVPWALNRGDDDFPSGATVEQQWATYDLMLKYKVVLLNKGLVWRSDNEFLTELVFTMKHLWKYYPGTMIIYRATHQISNCTVLKEQGEDEALATPDGLSSIVPGTTIQRPLTQAPERIWEKEDVLRMHRPTMADIARQNKMAKVIVEAAGGIFLDTEEMFAKRPDGRMGDGDCSRFCAPGPIDAYADLIYNTLRILPRDTNPADDVNEVLP</sequence>
<evidence type="ECO:0000256" key="1">
    <source>
        <dbReference type="SAM" id="MobiDB-lite"/>
    </source>
</evidence>
<evidence type="ECO:0000313" key="3">
    <source>
        <dbReference type="EMBL" id="KAG0016043.1"/>
    </source>
</evidence>
<keyword evidence="4" id="KW-1185">Reference proteome</keyword>
<evidence type="ECO:0000256" key="2">
    <source>
        <dbReference type="SAM" id="SignalP"/>
    </source>
</evidence>
<dbReference type="Proteomes" id="UP000703661">
    <property type="component" value="Unassembled WGS sequence"/>
</dbReference>
<keyword evidence="2" id="KW-0732">Signal</keyword>
<dbReference type="EMBL" id="JAAAID010000571">
    <property type="protein sequence ID" value="KAG0016043.1"/>
    <property type="molecule type" value="Genomic_DNA"/>
</dbReference>
<dbReference type="AlphaFoldDB" id="A0A9P6MXK3"/>
<feature type="chain" id="PRO_5040387998" evidence="2">
    <location>
        <begin position="27"/>
        <end position="511"/>
    </location>
</feature>
<evidence type="ECO:0000313" key="4">
    <source>
        <dbReference type="Proteomes" id="UP000703661"/>
    </source>
</evidence>
<feature type="signal peptide" evidence="2">
    <location>
        <begin position="1"/>
        <end position="26"/>
    </location>
</feature>
<protein>
    <submittedName>
        <fullName evidence="3">Uncharacterized protein</fullName>
    </submittedName>
</protein>
<organism evidence="3 4">
    <name type="scientific">Entomortierella chlamydospora</name>
    <dbReference type="NCBI Taxonomy" id="101097"/>
    <lineage>
        <taxon>Eukaryota</taxon>
        <taxon>Fungi</taxon>
        <taxon>Fungi incertae sedis</taxon>
        <taxon>Mucoromycota</taxon>
        <taxon>Mortierellomycotina</taxon>
        <taxon>Mortierellomycetes</taxon>
        <taxon>Mortierellales</taxon>
        <taxon>Mortierellaceae</taxon>
        <taxon>Entomortierella</taxon>
    </lineage>
</organism>
<name>A0A9P6MXK3_9FUNG</name>
<feature type="region of interest" description="Disordered" evidence="1">
    <location>
        <begin position="203"/>
        <end position="224"/>
    </location>
</feature>
<comment type="caution">
    <text evidence="3">The sequence shown here is derived from an EMBL/GenBank/DDBJ whole genome shotgun (WGS) entry which is preliminary data.</text>
</comment>